<name>A0A0F9QSQ8_9ZZZZ</name>
<reference evidence="2" key="1">
    <citation type="journal article" date="2015" name="Nature">
        <title>Complex archaea that bridge the gap between prokaryotes and eukaryotes.</title>
        <authorList>
            <person name="Spang A."/>
            <person name="Saw J.H."/>
            <person name="Jorgensen S.L."/>
            <person name="Zaremba-Niedzwiedzka K."/>
            <person name="Martijn J."/>
            <person name="Lind A.E."/>
            <person name="van Eijk R."/>
            <person name="Schleper C."/>
            <person name="Guy L."/>
            <person name="Ettema T.J."/>
        </authorList>
    </citation>
    <scope>NUCLEOTIDE SEQUENCE</scope>
</reference>
<sequence>MSSEDKYKHRYYYKESYEAAIGTFVTAIIFLFVAILSLFFRTYQIGFIGLAGWGYWLFIPAFFIFVGGFQQLYRNMKYKQVVKNALAQRNFQGKHKLEHIALEIGMKPKDILRVLVDLRNKGTIKYSFDAESGQINLGQPITYSPATEYVAPVRKLDAPLPSGGKSYCVYCGHNVEGNGNFCPNCGSKM</sequence>
<accession>A0A0F9QSQ8</accession>
<gene>
    <name evidence="2" type="ORF">LCGC14_0664580</name>
</gene>
<evidence type="ECO:0008006" key="3">
    <source>
        <dbReference type="Google" id="ProtNLM"/>
    </source>
</evidence>
<organism evidence="2">
    <name type="scientific">marine sediment metagenome</name>
    <dbReference type="NCBI Taxonomy" id="412755"/>
    <lineage>
        <taxon>unclassified sequences</taxon>
        <taxon>metagenomes</taxon>
        <taxon>ecological metagenomes</taxon>
    </lineage>
</organism>
<dbReference type="EMBL" id="LAZR01001286">
    <property type="protein sequence ID" value="KKN47275.1"/>
    <property type="molecule type" value="Genomic_DNA"/>
</dbReference>
<protein>
    <recommendedName>
        <fullName evidence="3">Zinc-ribbon domain-containing protein</fullName>
    </recommendedName>
</protein>
<evidence type="ECO:0000313" key="2">
    <source>
        <dbReference type="EMBL" id="KKN47275.1"/>
    </source>
</evidence>
<evidence type="ECO:0000256" key="1">
    <source>
        <dbReference type="SAM" id="Phobius"/>
    </source>
</evidence>
<dbReference type="AlphaFoldDB" id="A0A0F9QSQ8"/>
<comment type="caution">
    <text evidence="2">The sequence shown here is derived from an EMBL/GenBank/DDBJ whole genome shotgun (WGS) entry which is preliminary data.</text>
</comment>
<proteinExistence type="predicted"/>
<keyword evidence="1" id="KW-0812">Transmembrane</keyword>
<feature type="transmembrane region" description="Helical" evidence="1">
    <location>
        <begin position="46"/>
        <end position="69"/>
    </location>
</feature>
<keyword evidence="1" id="KW-1133">Transmembrane helix</keyword>
<feature type="transmembrane region" description="Helical" evidence="1">
    <location>
        <begin position="21"/>
        <end position="40"/>
    </location>
</feature>
<keyword evidence="1" id="KW-0472">Membrane</keyword>